<keyword evidence="1" id="KW-0175">Coiled coil</keyword>
<sequence length="538" mass="61193">MLVWQWGLVLSSSLFFISLIFISRRYFTLKKDAAEWGVKGVDERDSHQNVPTEAEKAQWLALLEQQRNICSQLMAEVPSSDLQGKAALTCWAIFLDVEIHIIEQSAAGAEVLPLLDAFKPILDKVEHAQEIDGLLKFLKVNQSLLRELNKVIQKAGEKVFTQVRITSELNFHLKKLQNELLGEAELDAALALSRAEIASLCELADRLKLHLAEVRGRAGSEHYADALGDFLKDAEQSVFLLSVGSELDDKVADLKQLAEYQKSIIADLKEQVSRVRYEHDDDEKHIGVYDIYIVRLEKALLESSRVVKRLEGKLNSLQTIKYNLNIDLRKRDEALEKKRALLEKQTEIEQQAEKENQTENNIKAFDIYAVFDKERDTMDNMEDLLQQGSFTKASDVFATDQASKIAALRVLLSESELYVEVLERDLDKAKALREDLEGKLRHPETTQETGDGETTIDTLVVQDQTELDNLREINAELDEERKRLEAALADGRVQTEEFLKLQQKVDELSGKIDLAQKNYIEMEERYVAALMAQGGKHQ</sequence>
<keyword evidence="2" id="KW-0472">Membrane</keyword>
<keyword evidence="2" id="KW-0812">Transmembrane</keyword>
<feature type="coiled-coil region" evidence="1">
    <location>
        <begin position="419"/>
        <end position="525"/>
    </location>
</feature>
<keyword evidence="2" id="KW-1133">Transmembrane helix</keyword>
<accession>A0A847QX68</accession>
<reference evidence="3 4" key="1">
    <citation type="submission" date="2020-04" db="EMBL/GenBank/DDBJ databases">
        <title>Marinomonas sp. M1K-6 isolated from the deep seawater of the Mariana Trench.</title>
        <authorList>
            <person name="Li Y."/>
        </authorList>
    </citation>
    <scope>NUCLEOTIDE SEQUENCE [LARGE SCALE GENOMIC DNA]</scope>
    <source>
        <strain evidence="3 4">M1K-6</strain>
    </source>
</reference>
<dbReference type="EMBL" id="JABAEK010000010">
    <property type="protein sequence ID" value="NLQ18148.1"/>
    <property type="molecule type" value="Genomic_DNA"/>
</dbReference>
<evidence type="ECO:0000313" key="3">
    <source>
        <dbReference type="EMBL" id="NLQ18148.1"/>
    </source>
</evidence>
<feature type="transmembrane region" description="Helical" evidence="2">
    <location>
        <begin position="6"/>
        <end position="22"/>
    </location>
</feature>
<feature type="coiled-coil region" evidence="1">
    <location>
        <begin position="325"/>
        <end position="361"/>
    </location>
</feature>
<evidence type="ECO:0000256" key="2">
    <source>
        <dbReference type="SAM" id="Phobius"/>
    </source>
</evidence>
<evidence type="ECO:0000256" key="1">
    <source>
        <dbReference type="SAM" id="Coils"/>
    </source>
</evidence>
<organism evidence="3 4">
    <name type="scientific">Marinomonas profundi</name>
    <dbReference type="NCBI Taxonomy" id="2726122"/>
    <lineage>
        <taxon>Bacteria</taxon>
        <taxon>Pseudomonadati</taxon>
        <taxon>Pseudomonadota</taxon>
        <taxon>Gammaproteobacteria</taxon>
        <taxon>Oceanospirillales</taxon>
        <taxon>Oceanospirillaceae</taxon>
        <taxon>Marinomonas</taxon>
    </lineage>
</organism>
<dbReference type="RefSeq" id="WP_168825620.1">
    <property type="nucleotide sequence ID" value="NZ_CP073013.1"/>
</dbReference>
<dbReference type="AlphaFoldDB" id="A0A847QX68"/>
<comment type="caution">
    <text evidence="3">The sequence shown here is derived from an EMBL/GenBank/DDBJ whole genome shotgun (WGS) entry which is preliminary data.</text>
</comment>
<protein>
    <submittedName>
        <fullName evidence="3">Uncharacterized protein</fullName>
    </submittedName>
</protein>
<proteinExistence type="predicted"/>
<evidence type="ECO:0000313" key="4">
    <source>
        <dbReference type="Proteomes" id="UP000586067"/>
    </source>
</evidence>
<gene>
    <name evidence="3" type="ORF">HGG82_11000</name>
</gene>
<keyword evidence="4" id="KW-1185">Reference proteome</keyword>
<dbReference type="Proteomes" id="UP000586067">
    <property type="component" value="Unassembled WGS sequence"/>
</dbReference>
<name>A0A847QX68_9GAMM</name>